<organism evidence="3 4">
    <name type="scientific">Gynuella sunshinyii YC6258</name>
    <dbReference type="NCBI Taxonomy" id="1445510"/>
    <lineage>
        <taxon>Bacteria</taxon>
        <taxon>Pseudomonadati</taxon>
        <taxon>Pseudomonadota</taxon>
        <taxon>Gammaproteobacteria</taxon>
        <taxon>Oceanospirillales</taxon>
        <taxon>Saccharospirillaceae</taxon>
        <taxon>Gynuella</taxon>
    </lineage>
</organism>
<name>A0A0C5VRS4_9GAMM</name>
<dbReference type="STRING" id="1445510.YC6258_04037"/>
<reference evidence="3 4" key="1">
    <citation type="submission" date="2014-01" db="EMBL/GenBank/DDBJ databases">
        <title>Full genme sequencing of cellulolytic bacterium Gynuella sunshinyii YC6258T gen. nov., sp. nov.</title>
        <authorList>
            <person name="Khan H."/>
            <person name="Chung E.J."/>
            <person name="Chung Y.R."/>
        </authorList>
    </citation>
    <scope>NUCLEOTIDE SEQUENCE [LARGE SCALE GENOMIC DNA]</scope>
    <source>
        <strain evidence="3 4">YC6258</strain>
    </source>
</reference>
<evidence type="ECO:0000259" key="2">
    <source>
        <dbReference type="Pfam" id="PF25023"/>
    </source>
</evidence>
<dbReference type="Pfam" id="PF25023">
    <property type="entry name" value="TEN_YD-shell"/>
    <property type="match status" value="1"/>
</dbReference>
<feature type="domain" description="Teneurin-like YD-shell" evidence="2">
    <location>
        <begin position="41"/>
        <end position="136"/>
    </location>
</feature>
<gene>
    <name evidence="3" type="ORF">YC6258_04037</name>
</gene>
<dbReference type="NCBIfam" id="TIGR03696">
    <property type="entry name" value="Rhs_assc_core"/>
    <property type="match status" value="1"/>
</dbReference>
<proteinExistence type="predicted"/>
<dbReference type="PANTHER" id="PTHR32305">
    <property type="match status" value="1"/>
</dbReference>
<protein>
    <submittedName>
        <fullName evidence="3">Rhs family protein</fullName>
    </submittedName>
</protein>
<dbReference type="PANTHER" id="PTHR32305:SF17">
    <property type="entry name" value="TRNA NUCLEASE WAPA"/>
    <property type="match status" value="1"/>
</dbReference>
<dbReference type="KEGG" id="gsn:YC6258_04037"/>
<dbReference type="AlphaFoldDB" id="A0A0C5VRS4"/>
<dbReference type="RefSeq" id="WP_052830398.1">
    <property type="nucleotide sequence ID" value="NZ_CP007142.1"/>
</dbReference>
<keyword evidence="4" id="KW-1185">Reference proteome</keyword>
<dbReference type="InterPro" id="IPR050708">
    <property type="entry name" value="T6SS_VgrG/RHS"/>
</dbReference>
<evidence type="ECO:0000313" key="4">
    <source>
        <dbReference type="Proteomes" id="UP000032266"/>
    </source>
</evidence>
<dbReference type="HOGENOM" id="CLU_926745_0_0_6"/>
<dbReference type="InterPro" id="IPR022385">
    <property type="entry name" value="Rhs_assc_core"/>
</dbReference>
<evidence type="ECO:0000256" key="1">
    <source>
        <dbReference type="ARBA" id="ARBA00022737"/>
    </source>
</evidence>
<dbReference type="Gene3D" id="2.180.10.10">
    <property type="entry name" value="RHS repeat-associated core"/>
    <property type="match status" value="1"/>
</dbReference>
<accession>A0A0C5VRS4</accession>
<dbReference type="EMBL" id="CP007142">
    <property type="protein sequence ID" value="AJQ96073.1"/>
    <property type="molecule type" value="Genomic_DNA"/>
</dbReference>
<keyword evidence="1" id="KW-0677">Repeat</keyword>
<dbReference type="Proteomes" id="UP000032266">
    <property type="component" value="Chromosome"/>
</dbReference>
<sequence>MSILTRTFQILSSFSVSRLMVLALYFLAAQPQAEILTTYYHNDALGSPVAATNELGKVIWKENYMPYGSKVENQDLKTNNRIGYTGHEHDPDTGLTYMQARYYDPVLGRFYAVDPVGFVETNPLSFNRYAYANNDPYKYVDPDGQLAIRAGFYKGYHGDFWLYSVRLTTSKLDYYRENSDGLSGFARLLGDTFGRILSLKNLQDKAADSIYGEQAVPAEDSDINDIIALDKKLEKFLPEKTFISQPPYHKEDIEDAIKAFKQSLSPEERKKFNKMYGSNIDEMLKKARDNNGSGSQEEDE</sequence>
<dbReference type="InterPro" id="IPR056823">
    <property type="entry name" value="TEN-like_YD-shell"/>
</dbReference>
<evidence type="ECO:0000313" key="3">
    <source>
        <dbReference type="EMBL" id="AJQ96073.1"/>
    </source>
</evidence>